<dbReference type="EMBL" id="CP034546">
    <property type="protein sequence ID" value="AZQ53780.1"/>
    <property type="molecule type" value="Genomic_DNA"/>
</dbReference>
<name>A0A3S9NDQ0_9BURK</name>
<dbReference type="RefSeq" id="WP_126366042.1">
    <property type="nucleotide sequence ID" value="NZ_CP034546.1"/>
</dbReference>
<evidence type="ECO:0000313" key="2">
    <source>
        <dbReference type="Proteomes" id="UP000277191"/>
    </source>
</evidence>
<accession>A0A3S9NDQ0</accession>
<protein>
    <submittedName>
        <fullName evidence="1">Uncharacterized protein</fullName>
    </submittedName>
</protein>
<organism evidence="1 2">
    <name type="scientific">Burkholderia cenocepacia</name>
    <dbReference type="NCBI Taxonomy" id="95486"/>
    <lineage>
        <taxon>Bacteria</taxon>
        <taxon>Pseudomonadati</taxon>
        <taxon>Pseudomonadota</taxon>
        <taxon>Betaproteobacteria</taxon>
        <taxon>Burkholderiales</taxon>
        <taxon>Burkholderiaceae</taxon>
        <taxon>Burkholderia</taxon>
        <taxon>Burkholderia cepacia complex</taxon>
    </lineage>
</organism>
<proteinExistence type="predicted"/>
<gene>
    <name evidence="1" type="ORF">D5R55_23035</name>
</gene>
<evidence type="ECO:0000313" key="1">
    <source>
        <dbReference type="EMBL" id="AZQ53780.1"/>
    </source>
</evidence>
<reference evidence="1 2" key="1">
    <citation type="submission" date="2018-12" db="EMBL/GenBank/DDBJ databases">
        <title>Cadmium resistance mechanism in endophytic bacteria Burkholderia cenocepacia YG-3.</title>
        <authorList>
            <person name="Zhang X."/>
            <person name="Wang X."/>
            <person name="Zhu Y."/>
        </authorList>
    </citation>
    <scope>NUCLEOTIDE SEQUENCE [LARGE SCALE GENOMIC DNA]</scope>
    <source>
        <strain evidence="1 2">YG-3</strain>
    </source>
</reference>
<dbReference type="Proteomes" id="UP000277191">
    <property type="component" value="Chromosome 2"/>
</dbReference>
<sequence length="87" mass="10044">MNRYIAPSDRRLPELGPTYYVLFDATLEMWLSREEIFWPVSKPRSVPTTKLKGLLTVCVTDAVIAGSIDFRFAENYTGWKCLRSWAP</sequence>
<dbReference type="AlphaFoldDB" id="A0A3S9NDQ0"/>